<dbReference type="PANTHER" id="PTHR30352">
    <property type="entry name" value="PYRUVATE FORMATE-LYASE-ACTIVATING ENZYME"/>
    <property type="match status" value="1"/>
</dbReference>
<sequence>MNYGTIKKNDIANGAGVRVSLFVSGCTHHCPGCFNEEAWDFNFGKPFTGETQEEILEALAPDYIEGLTLLGGEPFEPENQEVLVPFLEKVRARYPQKNLWCYTGYTLEQDLLKDGRARCEYTDRMLSMIDVLVDGRFVEALKDISLPFRGSSNQRILNLRATLESGSVKLLELGSGRI</sequence>
<dbReference type="EC" id="1.97.1.-" evidence="12"/>
<evidence type="ECO:0000256" key="9">
    <source>
        <dbReference type="ARBA" id="ARBA00023004"/>
    </source>
</evidence>
<comment type="function">
    <text evidence="2 12">Activation of anaerobic ribonucleoside-triphosphate reductase under anaerobic conditions by generation of an organic free radical, using S-adenosylmethionine and reduced flavodoxin as cosubstrates to produce 5'-deoxy-adenosine.</text>
</comment>
<dbReference type="GeneID" id="57963864"/>
<evidence type="ECO:0000256" key="10">
    <source>
        <dbReference type="ARBA" id="ARBA00023014"/>
    </source>
</evidence>
<dbReference type="CDD" id="cd01335">
    <property type="entry name" value="Radical_SAM"/>
    <property type="match status" value="1"/>
</dbReference>
<evidence type="ECO:0000256" key="12">
    <source>
        <dbReference type="PIRNR" id="PIRNR000368"/>
    </source>
</evidence>
<comment type="cofactor">
    <cofactor evidence="1">
        <name>[4Fe-4S] cluster</name>
        <dbReference type="ChEBI" id="CHEBI:49883"/>
    </cofactor>
</comment>
<evidence type="ECO:0000256" key="4">
    <source>
        <dbReference type="ARBA" id="ARBA00014281"/>
    </source>
</evidence>
<organism evidence="13 14">
    <name type="scientific">[Clostridium] clostridioforme 90A8</name>
    <dbReference type="NCBI Taxonomy" id="999408"/>
    <lineage>
        <taxon>Bacteria</taxon>
        <taxon>Bacillati</taxon>
        <taxon>Bacillota</taxon>
        <taxon>Clostridia</taxon>
        <taxon>Lachnospirales</taxon>
        <taxon>Lachnospiraceae</taxon>
        <taxon>Enterocloster</taxon>
    </lineage>
</organism>
<dbReference type="EMBL" id="AGYR01000039">
    <property type="protein sequence ID" value="ENZ12321.1"/>
    <property type="molecule type" value="Genomic_DNA"/>
</dbReference>
<dbReference type="AlphaFoldDB" id="A0A0E2H7Q0"/>
<keyword evidence="5" id="KW-0004">4Fe-4S</keyword>
<dbReference type="SFLD" id="SFLDG01066">
    <property type="entry name" value="organic_radical-activating_enz"/>
    <property type="match status" value="1"/>
</dbReference>
<gene>
    <name evidence="13" type="ORF">HMPREF1090_03444</name>
</gene>
<accession>A0A0E2H7Q0</accession>
<dbReference type="Pfam" id="PF13353">
    <property type="entry name" value="Fer4_12"/>
    <property type="match status" value="1"/>
</dbReference>
<comment type="similarity">
    <text evidence="3 12">Belongs to the organic radical-activating enzymes family.</text>
</comment>
<dbReference type="NCBIfam" id="TIGR02491">
    <property type="entry name" value="NrdG"/>
    <property type="match status" value="1"/>
</dbReference>
<dbReference type="InterPro" id="IPR013785">
    <property type="entry name" value="Aldolase_TIM"/>
</dbReference>
<dbReference type="InterPro" id="IPR034457">
    <property type="entry name" value="Organic_radical-activating"/>
</dbReference>
<name>A0A0E2H7Q0_9FIRM</name>
<protein>
    <recommendedName>
        <fullName evidence="4 12">Anaerobic ribonucleoside-triphosphate reductase-activating protein</fullName>
        <ecNumber evidence="12">1.97.1.-</ecNumber>
    </recommendedName>
</protein>
<dbReference type="SFLD" id="SFLDF00299">
    <property type="entry name" value="anaerobic_ribonucleoside-triph"/>
    <property type="match status" value="1"/>
</dbReference>
<dbReference type="InterPro" id="IPR058240">
    <property type="entry name" value="rSAM_sf"/>
</dbReference>
<reference evidence="13 14" key="1">
    <citation type="submission" date="2013-01" db="EMBL/GenBank/DDBJ databases">
        <title>The Genome Sequence of Clostridium clostridioforme 90A8.</title>
        <authorList>
            <consortium name="The Broad Institute Genome Sequencing Platform"/>
            <person name="Earl A."/>
            <person name="Ward D."/>
            <person name="Feldgarden M."/>
            <person name="Gevers D."/>
            <person name="Courvalin P."/>
            <person name="Lambert T."/>
            <person name="Walker B."/>
            <person name="Young S.K."/>
            <person name="Zeng Q."/>
            <person name="Gargeya S."/>
            <person name="Fitzgerald M."/>
            <person name="Haas B."/>
            <person name="Abouelleil A."/>
            <person name="Alvarado L."/>
            <person name="Arachchi H.M."/>
            <person name="Berlin A.M."/>
            <person name="Chapman S.B."/>
            <person name="Dewar J."/>
            <person name="Goldberg J."/>
            <person name="Griggs A."/>
            <person name="Gujja S."/>
            <person name="Hansen M."/>
            <person name="Howarth C."/>
            <person name="Imamovic A."/>
            <person name="Larimer J."/>
            <person name="McCowan C."/>
            <person name="Murphy C."/>
            <person name="Neiman D."/>
            <person name="Pearson M."/>
            <person name="Priest M."/>
            <person name="Roberts A."/>
            <person name="Saif S."/>
            <person name="Shea T."/>
            <person name="Sisk P."/>
            <person name="Sykes S."/>
            <person name="Wortman J."/>
            <person name="Nusbaum C."/>
            <person name="Birren B."/>
        </authorList>
    </citation>
    <scope>NUCLEOTIDE SEQUENCE [LARGE SCALE GENOMIC DNA]</scope>
    <source>
        <strain evidence="13 14">90A8</strain>
    </source>
</reference>
<evidence type="ECO:0000256" key="11">
    <source>
        <dbReference type="ARBA" id="ARBA00047365"/>
    </source>
</evidence>
<dbReference type="PANTHER" id="PTHR30352:SF2">
    <property type="entry name" value="ANAEROBIC RIBONUCLEOSIDE-TRIPHOSPHATE REDUCTASE-ACTIVATING PROTEIN"/>
    <property type="match status" value="1"/>
</dbReference>
<evidence type="ECO:0000256" key="8">
    <source>
        <dbReference type="ARBA" id="ARBA00023002"/>
    </source>
</evidence>
<dbReference type="PROSITE" id="PS01087">
    <property type="entry name" value="RADICAL_ACTIVATING"/>
    <property type="match status" value="1"/>
</dbReference>
<dbReference type="GO" id="GO:0043365">
    <property type="term" value="F:[formate-C-acetyltransferase]-activating enzyme activity"/>
    <property type="evidence" value="ECO:0007669"/>
    <property type="project" value="InterPro"/>
</dbReference>
<dbReference type="InterPro" id="IPR007197">
    <property type="entry name" value="rSAM"/>
</dbReference>
<keyword evidence="7" id="KW-0479">Metal-binding</keyword>
<dbReference type="GO" id="GO:0004748">
    <property type="term" value="F:ribonucleoside-diphosphate reductase activity, thioredoxin disulfide as acceptor"/>
    <property type="evidence" value="ECO:0007669"/>
    <property type="project" value="TreeGrafter"/>
</dbReference>
<dbReference type="SFLD" id="SFLDG01063">
    <property type="entry name" value="activating_enzymes__group_1"/>
    <property type="match status" value="1"/>
</dbReference>
<evidence type="ECO:0000256" key="1">
    <source>
        <dbReference type="ARBA" id="ARBA00001966"/>
    </source>
</evidence>
<comment type="caution">
    <text evidence="13">The sequence shown here is derived from an EMBL/GenBank/DDBJ whole genome shotgun (WGS) entry which is preliminary data.</text>
</comment>
<proteinExistence type="inferred from homology"/>
<evidence type="ECO:0000313" key="14">
    <source>
        <dbReference type="Proteomes" id="UP000013085"/>
    </source>
</evidence>
<dbReference type="PIRSF" id="PIRSF000368">
    <property type="entry name" value="NrdG"/>
    <property type="match status" value="1"/>
</dbReference>
<dbReference type="HOGENOM" id="CLU_089926_2_1_9"/>
<keyword evidence="8 12" id="KW-0560">Oxidoreductase</keyword>
<dbReference type="GO" id="GO:0051539">
    <property type="term" value="F:4 iron, 4 sulfur cluster binding"/>
    <property type="evidence" value="ECO:0007669"/>
    <property type="project" value="UniProtKB-KW"/>
</dbReference>
<evidence type="ECO:0000256" key="7">
    <source>
        <dbReference type="ARBA" id="ARBA00022723"/>
    </source>
</evidence>
<dbReference type="SFLD" id="SFLDS00029">
    <property type="entry name" value="Radical_SAM"/>
    <property type="match status" value="1"/>
</dbReference>
<dbReference type="SUPFAM" id="SSF102114">
    <property type="entry name" value="Radical SAM enzymes"/>
    <property type="match status" value="1"/>
</dbReference>
<evidence type="ECO:0000256" key="5">
    <source>
        <dbReference type="ARBA" id="ARBA00022485"/>
    </source>
</evidence>
<dbReference type="Gene3D" id="3.20.20.70">
    <property type="entry name" value="Aldolase class I"/>
    <property type="match status" value="1"/>
</dbReference>
<dbReference type="PATRIC" id="fig|999408.3.peg.3723"/>
<keyword evidence="9" id="KW-0408">Iron</keyword>
<dbReference type="Proteomes" id="UP000013085">
    <property type="component" value="Unassembled WGS sequence"/>
</dbReference>
<evidence type="ECO:0000256" key="2">
    <source>
        <dbReference type="ARBA" id="ARBA00003852"/>
    </source>
</evidence>
<dbReference type="InterPro" id="IPR012837">
    <property type="entry name" value="NrdG"/>
</dbReference>
<evidence type="ECO:0000256" key="6">
    <source>
        <dbReference type="ARBA" id="ARBA00022691"/>
    </source>
</evidence>
<dbReference type="InterPro" id="IPR001989">
    <property type="entry name" value="Radical_activat_CS"/>
</dbReference>
<evidence type="ECO:0000256" key="3">
    <source>
        <dbReference type="ARBA" id="ARBA00009777"/>
    </source>
</evidence>
<keyword evidence="6" id="KW-0949">S-adenosyl-L-methionine</keyword>
<dbReference type="RefSeq" id="WP_002586285.1">
    <property type="nucleotide sequence ID" value="NZ_KB850979.1"/>
</dbReference>
<keyword evidence="10" id="KW-0411">Iron-sulfur</keyword>
<dbReference type="GO" id="GO:0046872">
    <property type="term" value="F:metal ion binding"/>
    <property type="evidence" value="ECO:0007669"/>
    <property type="project" value="UniProtKB-KW"/>
</dbReference>
<evidence type="ECO:0000313" key="13">
    <source>
        <dbReference type="EMBL" id="ENZ12321.1"/>
    </source>
</evidence>
<comment type="catalytic activity">
    <reaction evidence="11">
        <text>glycyl-[protein] + reduced [flavodoxin] + S-adenosyl-L-methionine = glycin-2-yl radical-[protein] + semiquinone [flavodoxin] + 5'-deoxyadenosine + L-methionine + H(+)</text>
        <dbReference type="Rhea" id="RHEA:61976"/>
        <dbReference type="Rhea" id="RHEA-COMP:10622"/>
        <dbReference type="Rhea" id="RHEA-COMP:14480"/>
        <dbReference type="Rhea" id="RHEA-COMP:15993"/>
        <dbReference type="Rhea" id="RHEA-COMP:15994"/>
        <dbReference type="ChEBI" id="CHEBI:15378"/>
        <dbReference type="ChEBI" id="CHEBI:17319"/>
        <dbReference type="ChEBI" id="CHEBI:29947"/>
        <dbReference type="ChEBI" id="CHEBI:32722"/>
        <dbReference type="ChEBI" id="CHEBI:57618"/>
        <dbReference type="ChEBI" id="CHEBI:57844"/>
        <dbReference type="ChEBI" id="CHEBI:59789"/>
        <dbReference type="ChEBI" id="CHEBI:140311"/>
    </reaction>
</comment>